<keyword evidence="3" id="KW-1185">Reference proteome</keyword>
<evidence type="ECO:0000313" key="3">
    <source>
        <dbReference type="Proteomes" id="UP001365781"/>
    </source>
</evidence>
<evidence type="ECO:0000313" key="2">
    <source>
        <dbReference type="EMBL" id="MEI5613498.1"/>
    </source>
</evidence>
<gene>
    <name evidence="2" type="ORF">WB403_30560</name>
</gene>
<dbReference type="EMBL" id="JBBAYM010000023">
    <property type="protein sequence ID" value="MEI5613498.1"/>
    <property type="molecule type" value="Genomic_DNA"/>
</dbReference>
<protein>
    <submittedName>
        <fullName evidence="2">Helix-turn-helix domain-containing protein</fullName>
    </submittedName>
</protein>
<name>A0ABU8GJY6_9ACTN</name>
<dbReference type="RefSeq" id="WP_336558645.1">
    <property type="nucleotide sequence ID" value="NZ_JBBAYL010000024.1"/>
</dbReference>
<proteinExistence type="predicted"/>
<evidence type="ECO:0000256" key="1">
    <source>
        <dbReference type="SAM" id="MobiDB-lite"/>
    </source>
</evidence>
<organism evidence="2 3">
    <name type="scientific">Streptomyces brasiliscabiei</name>
    <dbReference type="NCBI Taxonomy" id="2736302"/>
    <lineage>
        <taxon>Bacteria</taxon>
        <taxon>Bacillati</taxon>
        <taxon>Actinomycetota</taxon>
        <taxon>Actinomycetes</taxon>
        <taxon>Kitasatosporales</taxon>
        <taxon>Streptomycetaceae</taxon>
        <taxon>Streptomyces</taxon>
    </lineage>
</organism>
<comment type="caution">
    <text evidence="2">The sequence shown here is derived from an EMBL/GenBank/DDBJ whole genome shotgun (WGS) entry which is preliminary data.</text>
</comment>
<sequence length="120" mass="13187">MADREDGGEDGGEEVRRVFDALDALEAMEDPRARAHAISQLLRVQHPRLKKLSALRREYVLQRRAEKATRRTIAEEIGVSPSTVQDIELGYSGSGKVRGPIGKGKQRGTDGGDEEDSGEE</sequence>
<dbReference type="Proteomes" id="UP001365781">
    <property type="component" value="Unassembled WGS sequence"/>
</dbReference>
<feature type="compositionally biased region" description="Acidic residues" evidence="1">
    <location>
        <begin position="111"/>
        <end position="120"/>
    </location>
</feature>
<accession>A0ABU8GJY6</accession>
<reference evidence="2 3" key="1">
    <citation type="submission" date="2024-03" db="EMBL/GenBank/DDBJ databases">
        <title>First Report of Pectobacterium brasiliscabiei causing potato scab in china.</title>
        <authorList>
            <person name="Handique U."/>
        </authorList>
    </citation>
    <scope>NUCLEOTIDE SEQUENCE [LARGE SCALE GENOMIC DNA]</scope>
    <source>
        <strain evidence="2 3">ZRIMU1503</strain>
    </source>
</reference>
<feature type="region of interest" description="Disordered" evidence="1">
    <location>
        <begin position="86"/>
        <end position="120"/>
    </location>
</feature>